<sequence length="90" mass="10016">MPLAIEGIDQNRKGNLKALYLLRFLDLIGYSNHGGHRKIRTHFTNVPHACQFDPAPGEAELLRMQRIMEPVAAGIPVWKQLGCFSNMGSG</sequence>
<keyword evidence="2" id="KW-1185">Reference proteome</keyword>
<dbReference type="Proteomes" id="UP000016960">
    <property type="component" value="Unassembled WGS sequence"/>
</dbReference>
<dbReference type="EMBL" id="ASSJ01000017">
    <property type="protein sequence ID" value="ERN42488.1"/>
    <property type="molecule type" value="Genomic_DNA"/>
</dbReference>
<evidence type="ECO:0000313" key="1">
    <source>
        <dbReference type="EMBL" id="ERN42488.1"/>
    </source>
</evidence>
<dbReference type="InParanoid" id="U5DD98"/>
<dbReference type="AlphaFoldDB" id="U5DD98"/>
<protein>
    <submittedName>
        <fullName evidence="1">Uncharacterized protein</fullName>
    </submittedName>
</protein>
<comment type="caution">
    <text evidence="1">The sequence shown here is derived from an EMBL/GenBank/DDBJ whole genome shotgun (WGS) entry which is preliminary data.</text>
</comment>
<gene>
    <name evidence="1" type="ORF">KR51_00008020</name>
</gene>
<reference evidence="1 2" key="1">
    <citation type="submission" date="2013-05" db="EMBL/GenBank/DDBJ databases">
        <title>Draft genome sequence of Rubidibacter lacunae KORDI 51-2.</title>
        <authorList>
            <person name="Choi D.H."/>
            <person name="Noh J.H."/>
            <person name="Kwon K.-K."/>
            <person name="Lee J.-H."/>
            <person name="Ryu J.-Y."/>
        </authorList>
    </citation>
    <scope>NUCLEOTIDE SEQUENCE [LARGE SCALE GENOMIC DNA]</scope>
    <source>
        <strain evidence="1 2">KORDI 51-2</strain>
    </source>
</reference>
<evidence type="ECO:0000313" key="2">
    <source>
        <dbReference type="Proteomes" id="UP000016960"/>
    </source>
</evidence>
<accession>U5DD98</accession>
<name>U5DD98_9CHRO</name>
<proteinExistence type="predicted"/>
<dbReference type="STRING" id="582515.KR51_00008020"/>
<organism evidence="1 2">
    <name type="scientific">Rubidibacter lacunae KORDI 51-2</name>
    <dbReference type="NCBI Taxonomy" id="582515"/>
    <lineage>
        <taxon>Bacteria</taxon>
        <taxon>Bacillati</taxon>
        <taxon>Cyanobacteriota</taxon>
        <taxon>Cyanophyceae</taxon>
        <taxon>Oscillatoriophycideae</taxon>
        <taxon>Chroococcales</taxon>
        <taxon>Aphanothecaceae</taxon>
        <taxon>Rubidibacter</taxon>
    </lineage>
</organism>